<dbReference type="InterPro" id="IPR011042">
    <property type="entry name" value="6-blade_b-propeller_TolB-like"/>
</dbReference>
<feature type="region of interest" description="Disordered" evidence="1">
    <location>
        <begin position="1"/>
        <end position="20"/>
    </location>
</feature>
<dbReference type="PANTHER" id="PTHR24104">
    <property type="entry name" value="E3 UBIQUITIN-PROTEIN LIGASE NHLRC1-RELATED"/>
    <property type="match status" value="1"/>
</dbReference>
<dbReference type="GO" id="GO:0008270">
    <property type="term" value="F:zinc ion binding"/>
    <property type="evidence" value="ECO:0007669"/>
    <property type="project" value="UniProtKB-KW"/>
</dbReference>
<dbReference type="Proteomes" id="UP000239907">
    <property type="component" value="Unassembled WGS sequence"/>
</dbReference>
<dbReference type="Gene3D" id="2.120.10.30">
    <property type="entry name" value="TolB, C-terminal domain"/>
    <property type="match status" value="2"/>
</dbReference>
<keyword evidence="3" id="KW-1185">Reference proteome</keyword>
<evidence type="ECO:0000256" key="1">
    <source>
        <dbReference type="SAM" id="MobiDB-lite"/>
    </source>
</evidence>
<dbReference type="EMBL" id="MQWA01000001">
    <property type="protein sequence ID" value="PQJ30329.1"/>
    <property type="molecule type" value="Genomic_DNA"/>
</dbReference>
<evidence type="ECO:0000313" key="2">
    <source>
        <dbReference type="EMBL" id="PQJ30329.1"/>
    </source>
</evidence>
<comment type="caution">
    <text evidence="2">The sequence shown here is derived from an EMBL/GenBank/DDBJ whole genome shotgun (WGS) entry which is preliminary data.</text>
</comment>
<evidence type="ECO:0000313" key="3">
    <source>
        <dbReference type="Proteomes" id="UP000239907"/>
    </source>
</evidence>
<dbReference type="AlphaFoldDB" id="A0A2S7U5N9"/>
<dbReference type="InterPro" id="IPR050952">
    <property type="entry name" value="TRIM-NHL_E3_ligases"/>
</dbReference>
<sequence>MFSSVQAHEGHEHPPKAKGMTEVVRTGNGTFTYENVLDWGKLPEDAKLGPTHGGVAVDKQGLIYVSTNGEKSICVFKPDGTFVKALALKARGIHGLQIVSEGDKEYLYGAQLGGKRDSKENLRALKIDLDGNIVMEIPNKNTGEIPGGVKGITGIAVAADGSIFVSMGYGSNLIHKFDKVGKLLKTFGGRGDELKKFKTCHGLGIDTRFGEPRLLVCDRAKRRLVHLDLDGNWIGVHASNLRLPCAVSFHGDHVAVAELQARVVIIDKTGTPVSFVGDNPNKKQWANFKVANEDQNPGIFSAPHGLSFDATGNLYVQDWNATGRVSKLTLVK</sequence>
<dbReference type="GO" id="GO:0061630">
    <property type="term" value="F:ubiquitin protein ligase activity"/>
    <property type="evidence" value="ECO:0007669"/>
    <property type="project" value="TreeGrafter"/>
</dbReference>
<evidence type="ECO:0008006" key="4">
    <source>
        <dbReference type="Google" id="ProtNLM"/>
    </source>
</evidence>
<gene>
    <name evidence="2" type="ORF">BSZ32_10115</name>
</gene>
<accession>A0A2S7U5N9</accession>
<name>A0A2S7U5N9_9BACT</name>
<dbReference type="GO" id="GO:0043161">
    <property type="term" value="P:proteasome-mediated ubiquitin-dependent protein catabolic process"/>
    <property type="evidence" value="ECO:0007669"/>
    <property type="project" value="TreeGrafter"/>
</dbReference>
<dbReference type="PANTHER" id="PTHR24104:SF25">
    <property type="entry name" value="PROTEIN LIN-41"/>
    <property type="match status" value="1"/>
</dbReference>
<dbReference type="GO" id="GO:0000209">
    <property type="term" value="P:protein polyubiquitination"/>
    <property type="evidence" value="ECO:0007669"/>
    <property type="project" value="TreeGrafter"/>
</dbReference>
<proteinExistence type="predicted"/>
<protein>
    <recommendedName>
        <fullName evidence="4">6-bladed beta-propeller</fullName>
    </recommendedName>
</protein>
<dbReference type="CDD" id="cd05819">
    <property type="entry name" value="NHL"/>
    <property type="match status" value="1"/>
</dbReference>
<organism evidence="2 3">
    <name type="scientific">Rubritalea profundi</name>
    <dbReference type="NCBI Taxonomy" id="1658618"/>
    <lineage>
        <taxon>Bacteria</taxon>
        <taxon>Pseudomonadati</taxon>
        <taxon>Verrucomicrobiota</taxon>
        <taxon>Verrucomicrobiia</taxon>
        <taxon>Verrucomicrobiales</taxon>
        <taxon>Rubritaleaceae</taxon>
        <taxon>Rubritalea</taxon>
    </lineage>
</organism>
<reference evidence="2 3" key="1">
    <citation type="submission" date="2016-12" db="EMBL/GenBank/DDBJ databases">
        <title>Study of bacterial adaptation to deep sea.</title>
        <authorList>
            <person name="Song J."/>
            <person name="Yoshizawa S."/>
            <person name="Kogure K."/>
        </authorList>
    </citation>
    <scope>NUCLEOTIDE SEQUENCE [LARGE SCALE GENOMIC DNA]</scope>
    <source>
        <strain evidence="2 3">SAORIC-165</strain>
    </source>
</reference>
<dbReference type="SUPFAM" id="SSF63829">
    <property type="entry name" value="Calcium-dependent phosphotriesterase"/>
    <property type="match status" value="1"/>
</dbReference>